<gene>
    <name evidence="1" type="ORF">H9942_00595</name>
</gene>
<evidence type="ECO:0000313" key="1">
    <source>
        <dbReference type="EMBL" id="HJB36550.1"/>
    </source>
</evidence>
<protein>
    <recommendedName>
        <fullName evidence="3">Phage XkdN-like tail assembly chaperone protein, TAC</fullName>
    </recommendedName>
</protein>
<name>A0A9D2LWF7_9FIRM</name>
<dbReference type="Gene3D" id="3.30.2220.30">
    <property type="match status" value="1"/>
</dbReference>
<reference evidence="1" key="1">
    <citation type="journal article" date="2021" name="PeerJ">
        <title>Extensive microbial diversity within the chicken gut microbiome revealed by metagenomics and culture.</title>
        <authorList>
            <person name="Gilroy R."/>
            <person name="Ravi A."/>
            <person name="Getino M."/>
            <person name="Pursley I."/>
            <person name="Horton D.L."/>
            <person name="Alikhan N.F."/>
            <person name="Baker D."/>
            <person name="Gharbi K."/>
            <person name="Hall N."/>
            <person name="Watson M."/>
            <person name="Adriaenssens E.M."/>
            <person name="Foster-Nyarko E."/>
            <person name="Jarju S."/>
            <person name="Secka A."/>
            <person name="Antonio M."/>
            <person name="Oren A."/>
            <person name="Chaudhuri R.R."/>
            <person name="La Ragione R."/>
            <person name="Hildebrand F."/>
            <person name="Pallen M.J."/>
        </authorList>
    </citation>
    <scope>NUCLEOTIDE SEQUENCE</scope>
    <source>
        <strain evidence="1">ChiBcolR8-3208</strain>
    </source>
</reference>
<proteinExistence type="predicted"/>
<comment type="caution">
    <text evidence="1">The sequence shown here is derived from an EMBL/GenBank/DDBJ whole genome shotgun (WGS) entry which is preliminary data.</text>
</comment>
<dbReference type="InterPro" id="IPR014986">
    <property type="entry name" value="XkdN-like"/>
</dbReference>
<dbReference type="Pfam" id="PF08890">
    <property type="entry name" value="Phage_TAC_5"/>
    <property type="match status" value="1"/>
</dbReference>
<dbReference type="Proteomes" id="UP000824214">
    <property type="component" value="Unassembled WGS sequence"/>
</dbReference>
<dbReference type="InterPro" id="IPR038559">
    <property type="entry name" value="XkdN-like_sf"/>
</dbReference>
<evidence type="ECO:0000313" key="2">
    <source>
        <dbReference type="Proteomes" id="UP000824214"/>
    </source>
</evidence>
<sequence>MAEIKKSLKYFMRAQQPEVITVPGVDTFRDEEGNIVPLQIRVLTQEEINKINNNYRHRSIATDKKGNPLIANGEVVWKTEFDGARASRHMMVEALQYPDLKDKELMDYYKCVDVTEMPLKVFSTPSEYSQVSQIIMKALGLASEVSDEDDLEAAKN</sequence>
<organism evidence="1 2">
    <name type="scientific">Candidatus Acutalibacter ornithocaccae</name>
    <dbReference type="NCBI Taxonomy" id="2838416"/>
    <lineage>
        <taxon>Bacteria</taxon>
        <taxon>Bacillati</taxon>
        <taxon>Bacillota</taxon>
        <taxon>Clostridia</taxon>
        <taxon>Eubacteriales</taxon>
        <taxon>Acutalibacteraceae</taxon>
        <taxon>Acutalibacter</taxon>
    </lineage>
</organism>
<dbReference type="EMBL" id="DWXZ01000008">
    <property type="protein sequence ID" value="HJB36550.1"/>
    <property type="molecule type" value="Genomic_DNA"/>
</dbReference>
<reference evidence="1" key="2">
    <citation type="submission" date="2021-04" db="EMBL/GenBank/DDBJ databases">
        <authorList>
            <person name="Gilroy R."/>
        </authorList>
    </citation>
    <scope>NUCLEOTIDE SEQUENCE</scope>
    <source>
        <strain evidence="1">ChiBcolR8-3208</strain>
    </source>
</reference>
<dbReference type="AlphaFoldDB" id="A0A9D2LWF7"/>
<evidence type="ECO:0008006" key="3">
    <source>
        <dbReference type="Google" id="ProtNLM"/>
    </source>
</evidence>
<accession>A0A9D2LWF7</accession>